<name>A0A937CJU0_9HYPH</name>
<proteinExistence type="predicted"/>
<dbReference type="SUPFAM" id="SSF53474">
    <property type="entry name" value="alpha/beta-Hydrolases"/>
    <property type="match status" value="1"/>
</dbReference>
<dbReference type="Proteomes" id="UP000633219">
    <property type="component" value="Unassembled WGS sequence"/>
</dbReference>
<dbReference type="RefSeq" id="WP_201654339.1">
    <property type="nucleotide sequence ID" value="NZ_JAEQNC010000003.1"/>
</dbReference>
<protein>
    <submittedName>
        <fullName evidence="2">Alpha/beta hydrolase</fullName>
    </submittedName>
</protein>
<gene>
    <name evidence="2" type="ORF">JJB09_05440</name>
</gene>
<reference evidence="2" key="1">
    <citation type="submission" date="2021-01" db="EMBL/GenBank/DDBJ databases">
        <title>Rhizobium sp. strain KVB221 16S ribosomal RNA gene Genome sequencing and assembly.</title>
        <authorList>
            <person name="Kang M."/>
        </authorList>
    </citation>
    <scope>NUCLEOTIDE SEQUENCE</scope>
    <source>
        <strain evidence="2">KVB221</strain>
    </source>
</reference>
<feature type="domain" description="AB hydrolase-1" evidence="1">
    <location>
        <begin position="23"/>
        <end position="125"/>
    </location>
</feature>
<dbReference type="InterPro" id="IPR029058">
    <property type="entry name" value="AB_hydrolase_fold"/>
</dbReference>
<evidence type="ECO:0000313" key="2">
    <source>
        <dbReference type="EMBL" id="MBL0371465.1"/>
    </source>
</evidence>
<evidence type="ECO:0000259" key="1">
    <source>
        <dbReference type="Pfam" id="PF00561"/>
    </source>
</evidence>
<dbReference type="InterPro" id="IPR050471">
    <property type="entry name" value="AB_hydrolase"/>
</dbReference>
<evidence type="ECO:0000313" key="3">
    <source>
        <dbReference type="Proteomes" id="UP000633219"/>
    </source>
</evidence>
<dbReference type="EMBL" id="JAEQNC010000003">
    <property type="protein sequence ID" value="MBL0371465.1"/>
    <property type="molecule type" value="Genomic_DNA"/>
</dbReference>
<dbReference type="Pfam" id="PF00561">
    <property type="entry name" value="Abhydrolase_1"/>
    <property type="match status" value="1"/>
</dbReference>
<dbReference type="InterPro" id="IPR000073">
    <property type="entry name" value="AB_hydrolase_1"/>
</dbReference>
<keyword evidence="2" id="KW-0378">Hydrolase</keyword>
<dbReference type="AlphaFoldDB" id="A0A937CJU0"/>
<dbReference type="Gene3D" id="3.40.50.1820">
    <property type="entry name" value="alpha/beta hydrolase"/>
    <property type="match status" value="1"/>
</dbReference>
<sequence length="275" mass="29445">MSEAMTQLPDGTSLNVVDVGTGYPVIFQHGLGGDRHQVADSFPEPIACRRVTVECRGHGLSDKAAVERYSIAGFADDIIAAADSLGLQRFIVGGISMGAAIALRLAITRPERIAALMLVRPAWLTEPAPDNMRPFAEAATLLHTHGREGREIFASSPTGIRLATEAPDNLASLLGFFERDDLHALGDLLGAIALDGPGVTEEQVRALSIPALVVGHTHDLVHPWAYARQLAGIIPGARWAEITPKAVDKARYAADLRAVMDAFLRKFAASEETRT</sequence>
<dbReference type="PANTHER" id="PTHR43433:SF10">
    <property type="entry name" value="AB HYDROLASE-1 DOMAIN-CONTAINING PROTEIN"/>
    <property type="match status" value="1"/>
</dbReference>
<organism evidence="2 3">
    <name type="scientific">Rhizobium setariae</name>
    <dbReference type="NCBI Taxonomy" id="2801340"/>
    <lineage>
        <taxon>Bacteria</taxon>
        <taxon>Pseudomonadati</taxon>
        <taxon>Pseudomonadota</taxon>
        <taxon>Alphaproteobacteria</taxon>
        <taxon>Hyphomicrobiales</taxon>
        <taxon>Rhizobiaceae</taxon>
        <taxon>Rhizobium/Agrobacterium group</taxon>
        <taxon>Rhizobium</taxon>
    </lineage>
</organism>
<dbReference type="GO" id="GO:0016787">
    <property type="term" value="F:hydrolase activity"/>
    <property type="evidence" value="ECO:0007669"/>
    <property type="project" value="UniProtKB-KW"/>
</dbReference>
<keyword evidence="3" id="KW-1185">Reference proteome</keyword>
<accession>A0A937CJU0</accession>
<dbReference type="PANTHER" id="PTHR43433">
    <property type="entry name" value="HYDROLASE, ALPHA/BETA FOLD FAMILY PROTEIN"/>
    <property type="match status" value="1"/>
</dbReference>
<comment type="caution">
    <text evidence="2">The sequence shown here is derived from an EMBL/GenBank/DDBJ whole genome shotgun (WGS) entry which is preliminary data.</text>
</comment>